<keyword evidence="5" id="KW-0238">DNA-binding</keyword>
<keyword evidence="2" id="KW-0863">Zinc-finger</keyword>
<dbReference type="GO" id="GO:0043565">
    <property type="term" value="F:sequence-specific DNA binding"/>
    <property type="evidence" value="ECO:0007669"/>
    <property type="project" value="InterPro"/>
</dbReference>
<dbReference type="EMBL" id="CAJPIZ010002298">
    <property type="protein sequence ID" value="CAG2104833.1"/>
    <property type="molecule type" value="Genomic_DNA"/>
</dbReference>
<name>A0A7R9KJS9_9ACAR</name>
<keyword evidence="7" id="KW-0675">Receptor</keyword>
<keyword evidence="11" id="KW-1185">Reference proteome</keyword>
<keyword evidence="4" id="KW-0805">Transcription regulation</keyword>
<evidence type="ECO:0000313" key="11">
    <source>
        <dbReference type="Proteomes" id="UP000759131"/>
    </source>
</evidence>
<dbReference type="GO" id="GO:0008270">
    <property type="term" value="F:zinc ion binding"/>
    <property type="evidence" value="ECO:0007669"/>
    <property type="project" value="UniProtKB-KW"/>
</dbReference>
<proteinExistence type="predicted"/>
<dbReference type="InterPro" id="IPR013088">
    <property type="entry name" value="Znf_NHR/GATA"/>
</dbReference>
<evidence type="ECO:0000256" key="7">
    <source>
        <dbReference type="ARBA" id="ARBA00023170"/>
    </source>
</evidence>
<feature type="domain" description="Nuclear receptor" evidence="9">
    <location>
        <begin position="5"/>
        <end position="33"/>
    </location>
</feature>
<evidence type="ECO:0000256" key="5">
    <source>
        <dbReference type="ARBA" id="ARBA00023125"/>
    </source>
</evidence>
<accession>A0A7R9KJS9</accession>
<evidence type="ECO:0000256" key="8">
    <source>
        <dbReference type="ARBA" id="ARBA00023242"/>
    </source>
</evidence>
<evidence type="ECO:0000259" key="9">
    <source>
        <dbReference type="Pfam" id="PF00105"/>
    </source>
</evidence>
<gene>
    <name evidence="10" type="ORF">OSB1V03_LOCUS4848</name>
</gene>
<reference evidence="10" key="1">
    <citation type="submission" date="2020-11" db="EMBL/GenBank/DDBJ databases">
        <authorList>
            <person name="Tran Van P."/>
        </authorList>
    </citation>
    <scope>NUCLEOTIDE SEQUENCE</scope>
</reference>
<keyword evidence="8" id="KW-0539">Nucleus</keyword>
<keyword evidence="1" id="KW-0479">Metal-binding</keyword>
<evidence type="ECO:0000256" key="1">
    <source>
        <dbReference type="ARBA" id="ARBA00022723"/>
    </source>
</evidence>
<dbReference type="AlphaFoldDB" id="A0A7R9KJS9"/>
<evidence type="ECO:0000256" key="4">
    <source>
        <dbReference type="ARBA" id="ARBA00023015"/>
    </source>
</evidence>
<dbReference type="GO" id="GO:0003700">
    <property type="term" value="F:DNA-binding transcription factor activity"/>
    <property type="evidence" value="ECO:0007669"/>
    <property type="project" value="InterPro"/>
</dbReference>
<dbReference type="Proteomes" id="UP000759131">
    <property type="component" value="Unassembled WGS sequence"/>
</dbReference>
<sequence>MCHQSYGAFTCDPCRVFFSRNATETQALVCRFDDIESTSCRDSTLKSKGDLMCLYGNDGSDNIGIKQISIALRGTRSLGPRLKSIQGPKR</sequence>
<keyword evidence="6" id="KW-0804">Transcription</keyword>
<dbReference type="EMBL" id="OC856873">
    <property type="protein sequence ID" value="CAD7624403.1"/>
    <property type="molecule type" value="Genomic_DNA"/>
</dbReference>
<dbReference type="InterPro" id="IPR001628">
    <property type="entry name" value="Znf_hrmn_rcpt"/>
</dbReference>
<keyword evidence="3" id="KW-0862">Zinc</keyword>
<dbReference type="Pfam" id="PF00105">
    <property type="entry name" value="zf-C4"/>
    <property type="match status" value="1"/>
</dbReference>
<evidence type="ECO:0000313" key="10">
    <source>
        <dbReference type="EMBL" id="CAD7624403.1"/>
    </source>
</evidence>
<evidence type="ECO:0000256" key="6">
    <source>
        <dbReference type="ARBA" id="ARBA00023163"/>
    </source>
</evidence>
<protein>
    <recommendedName>
        <fullName evidence="9">Nuclear receptor domain-containing protein</fullName>
    </recommendedName>
</protein>
<evidence type="ECO:0000256" key="2">
    <source>
        <dbReference type="ARBA" id="ARBA00022771"/>
    </source>
</evidence>
<organism evidence="10">
    <name type="scientific">Medioppia subpectinata</name>
    <dbReference type="NCBI Taxonomy" id="1979941"/>
    <lineage>
        <taxon>Eukaryota</taxon>
        <taxon>Metazoa</taxon>
        <taxon>Ecdysozoa</taxon>
        <taxon>Arthropoda</taxon>
        <taxon>Chelicerata</taxon>
        <taxon>Arachnida</taxon>
        <taxon>Acari</taxon>
        <taxon>Acariformes</taxon>
        <taxon>Sarcoptiformes</taxon>
        <taxon>Oribatida</taxon>
        <taxon>Brachypylina</taxon>
        <taxon>Oppioidea</taxon>
        <taxon>Oppiidae</taxon>
        <taxon>Medioppia</taxon>
    </lineage>
</organism>
<dbReference type="Gene3D" id="3.30.50.10">
    <property type="entry name" value="Erythroid Transcription Factor GATA-1, subunit A"/>
    <property type="match status" value="1"/>
</dbReference>
<evidence type="ECO:0000256" key="3">
    <source>
        <dbReference type="ARBA" id="ARBA00022833"/>
    </source>
</evidence>